<proteinExistence type="predicted"/>
<feature type="chain" id="PRO_5020940902" description="DUF418 domain-containing protein" evidence="2">
    <location>
        <begin position="26"/>
        <end position="394"/>
    </location>
</feature>
<feature type="transmembrane region" description="Helical" evidence="1">
    <location>
        <begin position="58"/>
        <end position="80"/>
    </location>
</feature>
<evidence type="ECO:0000313" key="5">
    <source>
        <dbReference type="Proteomes" id="UP000296352"/>
    </source>
</evidence>
<dbReference type="Pfam" id="PF04235">
    <property type="entry name" value="DUF418"/>
    <property type="match status" value="1"/>
</dbReference>
<dbReference type="AlphaFoldDB" id="A0A4P7QFM8"/>
<feature type="transmembrane region" description="Helical" evidence="1">
    <location>
        <begin position="265"/>
        <end position="285"/>
    </location>
</feature>
<keyword evidence="2" id="KW-0732">Signal</keyword>
<gene>
    <name evidence="4" type="ORF">CENDO_01255</name>
</gene>
<feature type="transmembrane region" description="Helical" evidence="1">
    <location>
        <begin position="317"/>
        <end position="337"/>
    </location>
</feature>
<dbReference type="InterPro" id="IPR007349">
    <property type="entry name" value="DUF418"/>
</dbReference>
<evidence type="ECO:0000256" key="2">
    <source>
        <dbReference type="SAM" id="SignalP"/>
    </source>
</evidence>
<accession>A0A4P7QFM8</accession>
<feature type="signal peptide" evidence="2">
    <location>
        <begin position="1"/>
        <end position="25"/>
    </location>
</feature>
<dbReference type="Proteomes" id="UP000296352">
    <property type="component" value="Chromosome"/>
</dbReference>
<name>A0A4P7QFM8_9CORY</name>
<feature type="transmembrane region" description="Helical" evidence="1">
    <location>
        <begin position="144"/>
        <end position="169"/>
    </location>
</feature>
<evidence type="ECO:0000256" key="1">
    <source>
        <dbReference type="SAM" id="Phobius"/>
    </source>
</evidence>
<keyword evidence="1" id="KW-0812">Transmembrane</keyword>
<feature type="transmembrane region" description="Helical" evidence="1">
    <location>
        <begin position="189"/>
        <end position="213"/>
    </location>
</feature>
<keyword evidence="5" id="KW-1185">Reference proteome</keyword>
<dbReference type="PANTHER" id="PTHR30590">
    <property type="entry name" value="INNER MEMBRANE PROTEIN"/>
    <property type="match status" value="1"/>
</dbReference>
<reference evidence="4 5" key="1">
    <citation type="submission" date="2019-04" db="EMBL/GenBank/DDBJ databases">
        <title>Corynebacterium endometrii sp. nov., isolated from the uterus of a cow with endometritis.</title>
        <authorList>
            <person name="Ballas P."/>
            <person name="Ruckert C."/>
            <person name="Wagener K."/>
            <person name="Drillich M."/>
            <person name="Kaempfer P."/>
            <person name="Busse H.-J."/>
            <person name="Ehling-Schulz M."/>
        </authorList>
    </citation>
    <scope>NUCLEOTIDE SEQUENCE [LARGE SCALE GENOMIC DNA]</scope>
    <source>
        <strain evidence="4 5">LMM-1653</strain>
    </source>
</reference>
<dbReference type="OrthoDB" id="2388539at2"/>
<feature type="transmembrane region" description="Helical" evidence="1">
    <location>
        <begin position="233"/>
        <end position="259"/>
    </location>
</feature>
<evidence type="ECO:0000259" key="3">
    <source>
        <dbReference type="Pfam" id="PF04235"/>
    </source>
</evidence>
<feature type="transmembrane region" description="Helical" evidence="1">
    <location>
        <begin position="115"/>
        <end position="132"/>
    </location>
</feature>
<evidence type="ECO:0000313" key="4">
    <source>
        <dbReference type="EMBL" id="QCB27554.1"/>
    </source>
</evidence>
<dbReference type="InterPro" id="IPR052529">
    <property type="entry name" value="Bact_Transport_Assoc"/>
</dbReference>
<feature type="transmembrane region" description="Helical" evidence="1">
    <location>
        <begin position="92"/>
        <end position="109"/>
    </location>
</feature>
<keyword evidence="1" id="KW-1133">Transmembrane helix</keyword>
<dbReference type="EMBL" id="CP039247">
    <property type="protein sequence ID" value="QCB27554.1"/>
    <property type="molecule type" value="Genomic_DNA"/>
</dbReference>
<feature type="domain" description="DUF418" evidence="3">
    <location>
        <begin position="214"/>
        <end position="381"/>
    </location>
</feature>
<keyword evidence="1" id="KW-0472">Membrane</keyword>
<protein>
    <recommendedName>
        <fullName evidence="3">DUF418 domain-containing protein</fullName>
    </recommendedName>
</protein>
<sequence precursor="true">MIVPDIARGLALLGIALANVPTAWAPASPELRASSLGGVVHAADVPTVMVTAVTAHSRGLPMFSTLLGFGVGLLAMSLWRKGYPLPAARGRLILRYGILALFGIIHGVLLFFGDIMMLYGFAGIVLAVLMPMRNKALMTTAWVLLGIWLALGLLSTMIVAFLGAGMDVFAVPGAGASYGETLGINANWMLSQLTTLPVFLLSYLPVMLIGFVWARRGVLAHVDKHRPMLWRWVITGAVVAAGVGIPWGLAALGVLPAGWEPGLAMLNSLLGVLTGPAILAGLALACEGTQRKVDAGGTMPLPLQVAAALGKRSMSGYILQSIVLFILVQPYLLGLGANAGATMLGLMAAGAWAAMLIAAWVWEKMGWQGPFEWVHRHLAYGRTGALPARKPLEQ</sequence>
<organism evidence="4 5">
    <name type="scientific">Corynebacterium endometrii</name>
    <dbReference type="NCBI Taxonomy" id="2488819"/>
    <lineage>
        <taxon>Bacteria</taxon>
        <taxon>Bacillati</taxon>
        <taxon>Actinomycetota</taxon>
        <taxon>Actinomycetes</taxon>
        <taxon>Mycobacteriales</taxon>
        <taxon>Corynebacteriaceae</taxon>
        <taxon>Corynebacterium</taxon>
    </lineage>
</organism>
<dbReference type="PANTHER" id="PTHR30590:SF2">
    <property type="entry name" value="INNER MEMBRANE PROTEIN"/>
    <property type="match status" value="1"/>
</dbReference>
<dbReference type="KEGG" id="cee:CENDO_01255"/>
<feature type="transmembrane region" description="Helical" evidence="1">
    <location>
        <begin position="343"/>
        <end position="362"/>
    </location>
</feature>